<dbReference type="AlphaFoldDB" id="A0AAP2DVD5"/>
<dbReference type="EMBL" id="JAHESF010000070">
    <property type="protein sequence ID" value="MBT1701414.1"/>
    <property type="molecule type" value="Genomic_DNA"/>
</dbReference>
<evidence type="ECO:0000313" key="3">
    <source>
        <dbReference type="Proteomes" id="UP001319200"/>
    </source>
</evidence>
<feature type="transmembrane region" description="Helical" evidence="1">
    <location>
        <begin position="138"/>
        <end position="157"/>
    </location>
</feature>
<gene>
    <name evidence="2" type="ORF">KK083_31260</name>
</gene>
<evidence type="ECO:0000313" key="2">
    <source>
        <dbReference type="EMBL" id="MBT1701414.1"/>
    </source>
</evidence>
<feature type="transmembrane region" description="Helical" evidence="1">
    <location>
        <begin position="46"/>
        <end position="68"/>
    </location>
</feature>
<feature type="transmembrane region" description="Helical" evidence="1">
    <location>
        <begin position="266"/>
        <end position="284"/>
    </location>
</feature>
<feature type="transmembrane region" description="Helical" evidence="1">
    <location>
        <begin position="314"/>
        <end position="333"/>
    </location>
</feature>
<feature type="transmembrane region" description="Helical" evidence="1">
    <location>
        <begin position="234"/>
        <end position="254"/>
    </location>
</feature>
<evidence type="ECO:0000256" key="1">
    <source>
        <dbReference type="SAM" id="Phobius"/>
    </source>
</evidence>
<feature type="transmembrane region" description="Helical" evidence="1">
    <location>
        <begin position="177"/>
        <end position="196"/>
    </location>
</feature>
<feature type="transmembrane region" description="Helical" evidence="1">
    <location>
        <begin position="16"/>
        <end position="34"/>
    </location>
</feature>
<reference evidence="2 3" key="1">
    <citation type="submission" date="2021-05" db="EMBL/GenBank/DDBJ databases">
        <title>A Polyphasic approach of four new species of the genus Ohtaekwangia: Ohtaekwangia histidinii sp. nov., Ohtaekwangia cretensis sp. nov., Ohtaekwangia indiensis sp. nov., Ohtaekwangia reichenbachii sp. nov. from diverse environment.</title>
        <authorList>
            <person name="Octaviana S."/>
        </authorList>
    </citation>
    <scope>NUCLEOTIDE SEQUENCE [LARGE SCALE GENOMIC DNA]</scope>
    <source>
        <strain evidence="2 3">PWU4</strain>
    </source>
</reference>
<dbReference type="RefSeq" id="WP_254170095.1">
    <property type="nucleotide sequence ID" value="NZ_JAHESF010000070.1"/>
</dbReference>
<feature type="transmembrane region" description="Helical" evidence="1">
    <location>
        <begin position="208"/>
        <end position="228"/>
    </location>
</feature>
<comment type="caution">
    <text evidence="2">The sequence shown here is derived from an EMBL/GenBank/DDBJ whole genome shotgun (WGS) entry which is preliminary data.</text>
</comment>
<dbReference type="Proteomes" id="UP001319200">
    <property type="component" value="Unassembled WGS sequence"/>
</dbReference>
<organism evidence="2 3">
    <name type="scientific">Chryseosolibacter histidini</name>
    <dbReference type="NCBI Taxonomy" id="2782349"/>
    <lineage>
        <taxon>Bacteria</taxon>
        <taxon>Pseudomonadati</taxon>
        <taxon>Bacteroidota</taxon>
        <taxon>Cytophagia</taxon>
        <taxon>Cytophagales</taxon>
        <taxon>Chryseotaleaceae</taxon>
        <taxon>Chryseosolibacter</taxon>
    </lineage>
</organism>
<sequence>MTHNTRQPWLANPWQESVFILAPALLPVALVFAFQDYFTTHEVSTFWWVLLVLCIDVSHVYSTLFRLYWDRQTFNTYRRLLIVIPVTAFAVGLLLHYYDAMLFWRILAYVAVYHFVRQQYGFMRLYARKEPASKFNRIIDALAIYNATVYPLLYWHLHATDKLAWFVKGDFITLGLQNYDNVLIFIYTAIIVLYGVKEIRNSYRQGMVNIPKNLIVLGTYASWYVGIVSFQGDLIFTLLNVVAHGIPYMALIWIHGEKKTTLNFSFNLKGVTVFAGVLLLLAYVEENLWDSMVWKDHPEIFPLLAGLPSLESPLLLSAIVALLVLPQVTHYVLDGFIWRFSKDSQSRL</sequence>
<protein>
    <submittedName>
        <fullName evidence="2">Uncharacterized protein</fullName>
    </submittedName>
</protein>
<keyword evidence="1" id="KW-0812">Transmembrane</keyword>
<keyword evidence="1" id="KW-1133">Transmembrane helix</keyword>
<keyword evidence="3" id="KW-1185">Reference proteome</keyword>
<proteinExistence type="predicted"/>
<name>A0AAP2DVD5_9BACT</name>
<feature type="transmembrane region" description="Helical" evidence="1">
    <location>
        <begin position="80"/>
        <end position="98"/>
    </location>
</feature>
<keyword evidence="1" id="KW-0472">Membrane</keyword>
<feature type="transmembrane region" description="Helical" evidence="1">
    <location>
        <begin position="104"/>
        <end position="126"/>
    </location>
</feature>
<accession>A0AAP2DVD5</accession>